<protein>
    <submittedName>
        <fullName evidence="2">Uncharacterized protein</fullName>
    </submittedName>
</protein>
<dbReference type="Proteomes" id="UP000279259">
    <property type="component" value="Unassembled WGS sequence"/>
</dbReference>
<organism evidence="2 3">
    <name type="scientific">Saitozyma podzolica</name>
    <dbReference type="NCBI Taxonomy" id="1890683"/>
    <lineage>
        <taxon>Eukaryota</taxon>
        <taxon>Fungi</taxon>
        <taxon>Dikarya</taxon>
        <taxon>Basidiomycota</taxon>
        <taxon>Agaricomycotina</taxon>
        <taxon>Tremellomycetes</taxon>
        <taxon>Tremellales</taxon>
        <taxon>Trimorphomycetaceae</taxon>
        <taxon>Saitozyma</taxon>
    </lineage>
</organism>
<evidence type="ECO:0000313" key="2">
    <source>
        <dbReference type="EMBL" id="RSH87492.1"/>
    </source>
</evidence>
<evidence type="ECO:0000313" key="3">
    <source>
        <dbReference type="Proteomes" id="UP000279259"/>
    </source>
</evidence>
<dbReference type="EMBL" id="RSCD01000017">
    <property type="protein sequence ID" value="RSH87492.1"/>
    <property type="molecule type" value="Genomic_DNA"/>
</dbReference>
<evidence type="ECO:0000256" key="1">
    <source>
        <dbReference type="SAM" id="SignalP"/>
    </source>
</evidence>
<dbReference type="OrthoDB" id="3262731at2759"/>
<reference evidence="2 3" key="1">
    <citation type="submission" date="2018-11" db="EMBL/GenBank/DDBJ databases">
        <title>Genome sequence of Saitozyma podzolica DSM 27192.</title>
        <authorList>
            <person name="Aliyu H."/>
            <person name="Gorte O."/>
            <person name="Ochsenreither K."/>
        </authorList>
    </citation>
    <scope>NUCLEOTIDE SEQUENCE [LARGE SCALE GENOMIC DNA]</scope>
    <source>
        <strain evidence="2 3">DSM 27192</strain>
    </source>
</reference>
<keyword evidence="3" id="KW-1185">Reference proteome</keyword>
<gene>
    <name evidence="2" type="ORF">EHS25_003402</name>
</gene>
<feature type="signal peptide" evidence="1">
    <location>
        <begin position="1"/>
        <end position="21"/>
    </location>
</feature>
<keyword evidence="1" id="KW-0732">Signal</keyword>
<accession>A0A427Y8N8</accession>
<comment type="caution">
    <text evidence="2">The sequence shown here is derived from an EMBL/GenBank/DDBJ whole genome shotgun (WGS) entry which is preliminary data.</text>
</comment>
<proteinExistence type="predicted"/>
<sequence length="153" mass="16656">MYRFNSLVYLLLALTPVRATGDPVPNTVVVRRATPSQTFCCPPQDQAGFPLGPGSVFPFCSYPAFAGEDPNDFFCTYSPTTGALVQDHDAGFCPPTAVICVPSRKRNSSLGELLDKRPAGKIRVESMDQALLDKRAIWAKKRQEVGAGEPHKV</sequence>
<dbReference type="AlphaFoldDB" id="A0A427Y8N8"/>
<name>A0A427Y8N8_9TREE</name>
<feature type="chain" id="PRO_5019391504" evidence="1">
    <location>
        <begin position="22"/>
        <end position="153"/>
    </location>
</feature>